<keyword evidence="1" id="KW-1133">Transmembrane helix</keyword>
<proteinExistence type="predicted"/>
<name>A0A9P1IF32_9PELO</name>
<gene>
    <name evidence="2" type="ORF">CAMP_LOCUS4699</name>
</gene>
<keyword evidence="1" id="KW-0472">Membrane</keyword>
<dbReference type="EMBL" id="CANHGI010000002">
    <property type="protein sequence ID" value="CAI5442062.1"/>
    <property type="molecule type" value="Genomic_DNA"/>
</dbReference>
<protein>
    <submittedName>
        <fullName evidence="2">Uncharacterized protein</fullName>
    </submittedName>
</protein>
<evidence type="ECO:0000256" key="1">
    <source>
        <dbReference type="SAM" id="Phobius"/>
    </source>
</evidence>
<reference evidence="2" key="1">
    <citation type="submission" date="2022-11" db="EMBL/GenBank/DDBJ databases">
        <authorList>
            <person name="Kikuchi T."/>
        </authorList>
    </citation>
    <scope>NUCLEOTIDE SEQUENCE</scope>
    <source>
        <strain evidence="2">PS1010</strain>
    </source>
</reference>
<evidence type="ECO:0000313" key="3">
    <source>
        <dbReference type="Proteomes" id="UP001152747"/>
    </source>
</evidence>
<keyword evidence="3" id="KW-1185">Reference proteome</keyword>
<dbReference type="OrthoDB" id="5819285at2759"/>
<organism evidence="2 3">
    <name type="scientific">Caenorhabditis angaria</name>
    <dbReference type="NCBI Taxonomy" id="860376"/>
    <lineage>
        <taxon>Eukaryota</taxon>
        <taxon>Metazoa</taxon>
        <taxon>Ecdysozoa</taxon>
        <taxon>Nematoda</taxon>
        <taxon>Chromadorea</taxon>
        <taxon>Rhabditida</taxon>
        <taxon>Rhabditina</taxon>
        <taxon>Rhabditomorpha</taxon>
        <taxon>Rhabditoidea</taxon>
        <taxon>Rhabditidae</taxon>
        <taxon>Peloderinae</taxon>
        <taxon>Caenorhabditis</taxon>
    </lineage>
</organism>
<dbReference type="Proteomes" id="UP001152747">
    <property type="component" value="Unassembled WGS sequence"/>
</dbReference>
<feature type="transmembrane region" description="Helical" evidence="1">
    <location>
        <begin position="74"/>
        <end position="99"/>
    </location>
</feature>
<dbReference type="AlphaFoldDB" id="A0A9P1IF32"/>
<comment type="caution">
    <text evidence="2">The sequence shown here is derived from an EMBL/GenBank/DDBJ whole genome shotgun (WGS) entry which is preliminary data.</text>
</comment>
<evidence type="ECO:0000313" key="2">
    <source>
        <dbReference type="EMBL" id="CAI5442062.1"/>
    </source>
</evidence>
<keyword evidence="1" id="KW-0812">Transmembrane</keyword>
<sequence length="421" mass="48730">MKCRLTVHRKINENLHSPEDIVEIRIQLEIKKQQFELIDSWRNDENEEKEHKSRFSMHCDCIDAIRRWSRKKQFLLFSVIILFLFFIAAAIVLLILLLIRNNNNNYHSNVLTTTTTQTTTTSTVALPYLVGYLTKTTSEFKSFGANLTSLSVDNSGYNYNHRLLGYSQDQFLLYNLDYVTKYDMMIGFSDCQILSYSENATVMNIENMIYCCRRIGETTCWVYGYSIDIPDEIIEIRISEDRNSLYVVTKSEIDCVLQNILINGINKSTKIGMMKACPETDQGIFKISTTSYEISGNSDFSYNIISDSGHLLIYRNMTDFYDIPFNLNATVSPIISTTIIKNHKLIALIYPPSRMYVTRQNLISGCVSTLSNQYVDFKYDGEFKSGDWIGEDFMIWFEERQGANIATFQFQWPDDLQCSLS</sequence>
<accession>A0A9P1IF32</accession>